<dbReference type="EMBL" id="JAUSUT010000001">
    <property type="protein sequence ID" value="MDQ0382108.1"/>
    <property type="molecule type" value="Genomic_DNA"/>
</dbReference>
<organism evidence="2 3">
    <name type="scientific">Amycolatopsis thermophila</name>
    <dbReference type="NCBI Taxonomy" id="206084"/>
    <lineage>
        <taxon>Bacteria</taxon>
        <taxon>Bacillati</taxon>
        <taxon>Actinomycetota</taxon>
        <taxon>Actinomycetes</taxon>
        <taxon>Pseudonocardiales</taxon>
        <taxon>Pseudonocardiaceae</taxon>
        <taxon>Amycolatopsis</taxon>
    </lineage>
</organism>
<proteinExistence type="predicted"/>
<keyword evidence="3" id="KW-1185">Reference proteome</keyword>
<dbReference type="Proteomes" id="UP001229651">
    <property type="component" value="Unassembled WGS sequence"/>
</dbReference>
<evidence type="ECO:0000313" key="3">
    <source>
        <dbReference type="Proteomes" id="UP001229651"/>
    </source>
</evidence>
<name>A0ABU0F3N8_9PSEU</name>
<dbReference type="PANTHER" id="PTHR35525">
    <property type="entry name" value="BLL6575 PROTEIN"/>
    <property type="match status" value="1"/>
</dbReference>
<dbReference type="InterPro" id="IPR010852">
    <property type="entry name" value="ABATE"/>
</dbReference>
<dbReference type="Gene3D" id="1.10.3300.10">
    <property type="entry name" value="Jann2411-like domain"/>
    <property type="match status" value="1"/>
</dbReference>
<reference evidence="2 3" key="1">
    <citation type="submission" date="2023-07" db="EMBL/GenBank/DDBJ databases">
        <title>Sequencing the genomes of 1000 actinobacteria strains.</title>
        <authorList>
            <person name="Klenk H.-P."/>
        </authorList>
    </citation>
    <scope>NUCLEOTIDE SEQUENCE [LARGE SCALE GENOMIC DNA]</scope>
    <source>
        <strain evidence="2 3">DSM 45805</strain>
    </source>
</reference>
<evidence type="ECO:0000259" key="1">
    <source>
        <dbReference type="Pfam" id="PF11706"/>
    </source>
</evidence>
<feature type="domain" description="Zinc finger CGNR" evidence="1">
    <location>
        <begin position="138"/>
        <end position="180"/>
    </location>
</feature>
<dbReference type="Pfam" id="PF11706">
    <property type="entry name" value="zf-CGNR"/>
    <property type="match status" value="1"/>
</dbReference>
<dbReference type="InterPro" id="IPR023286">
    <property type="entry name" value="ABATE_dom_sf"/>
</dbReference>
<accession>A0ABU0F3N8</accession>
<dbReference type="RefSeq" id="WP_306997031.1">
    <property type="nucleotide sequence ID" value="NZ_JAUSUT010000001.1"/>
</dbReference>
<protein>
    <submittedName>
        <fullName evidence="2">RNA-binding Zn ribbon-like protein</fullName>
    </submittedName>
</protein>
<dbReference type="InterPro" id="IPR021005">
    <property type="entry name" value="Znf_CGNR"/>
</dbReference>
<dbReference type="SUPFAM" id="SSF160904">
    <property type="entry name" value="Jann2411-like"/>
    <property type="match status" value="1"/>
</dbReference>
<dbReference type="Pfam" id="PF07336">
    <property type="entry name" value="ABATE"/>
    <property type="match status" value="1"/>
</dbReference>
<dbReference type="PANTHER" id="PTHR35525:SF3">
    <property type="entry name" value="BLL6575 PROTEIN"/>
    <property type="match status" value="1"/>
</dbReference>
<sequence>MFVGGHVALDLVNTVAWRLDPSRREDRLRDDEALRDWAVSAGIASGPAVAGGVAQVRDLREAAYRVLHPMATAGSAPRRRAAADFEPLRGPVLDALARAEVVSVVPLEWRIPVRATSDLPAALALEVWRLLQFEDLTRLRQCADDGCGWLFLDRSRNGSRRWCSSADCGNRERARRHYRRGRA</sequence>
<gene>
    <name evidence="2" type="ORF">FB470_006102</name>
</gene>
<evidence type="ECO:0000313" key="2">
    <source>
        <dbReference type="EMBL" id="MDQ0382108.1"/>
    </source>
</evidence>
<comment type="caution">
    <text evidence="2">The sequence shown here is derived from an EMBL/GenBank/DDBJ whole genome shotgun (WGS) entry which is preliminary data.</text>
</comment>